<evidence type="ECO:0000313" key="2">
    <source>
        <dbReference type="Proteomes" id="UP000203997"/>
    </source>
</evidence>
<keyword evidence="2" id="KW-1185">Reference proteome</keyword>
<dbReference type="GeneID" id="1488580"/>
<dbReference type="PIR" id="T30378">
    <property type="entry name" value="T30378"/>
</dbReference>
<reference evidence="1 2" key="1">
    <citation type="journal article" date="1999" name="Virology">
        <title>Sequence and analysis of the genome of a baculovirus pathogenic for Lymantria dispar.</title>
        <authorList>
            <person name="Kuzio J."/>
            <person name="Pearson M.N."/>
            <person name="Harwood S.H."/>
            <person name="Funk C.J."/>
            <person name="Evans J.T."/>
            <person name="Slavicek J.M."/>
            <person name="Rohrmann G.F."/>
        </authorList>
    </citation>
    <scope>NUCLEOTIDE SEQUENCE [LARGE SCALE GENOMIC DNA]</scope>
</reference>
<name>Q9YMU3_NPVLD</name>
<protein>
    <submittedName>
        <fullName evidence="1">LdOrf-31 peptide</fullName>
    </submittedName>
</protein>
<dbReference type="Proteomes" id="UP000203997">
    <property type="component" value="Segment"/>
</dbReference>
<evidence type="ECO:0000313" key="1">
    <source>
        <dbReference type="EMBL" id="AAC70216.1"/>
    </source>
</evidence>
<organismHost>
    <name type="scientific">Lepidoptera</name>
    <name type="common">moths &amp; butterflies</name>
    <dbReference type="NCBI Taxonomy" id="7088"/>
</organismHost>
<dbReference type="EMBL" id="AF081810">
    <property type="protein sequence ID" value="AAC70216.1"/>
    <property type="molecule type" value="Genomic_DNA"/>
</dbReference>
<organism evidence="1 2">
    <name type="scientific">Lymantria dispar multicapsid nuclear polyhedrosis virus</name>
    <name type="common">LdMNPV</name>
    <dbReference type="NCBI Taxonomy" id="10449"/>
    <lineage>
        <taxon>Viruses</taxon>
        <taxon>Viruses incertae sedis</taxon>
        <taxon>Naldaviricetes</taxon>
        <taxon>Lefavirales</taxon>
        <taxon>Baculoviridae</taxon>
        <taxon>Alphabaculovirus</taxon>
        <taxon>Alphabaculovirus lydisparis</taxon>
    </lineage>
</organism>
<proteinExistence type="predicted"/>
<dbReference type="RefSeq" id="NP_047667.1">
    <property type="nucleotide sequence ID" value="NC_001973.1"/>
</dbReference>
<dbReference type="KEGG" id="vg:1488580"/>
<sequence>MSHRPDHCDVIGRLESRRLEFFKNILVFCRHKFSNGIFTIAVTQSIAMTQASGPMTSDQ</sequence>
<accession>Q9YMU3</accession>